<dbReference type="HOGENOM" id="CLU_2343239_0_0_10"/>
<dbReference type="KEGG" id="fjo:Fjoh_3650"/>
<dbReference type="Proteomes" id="UP000006694">
    <property type="component" value="Chromosome"/>
</dbReference>
<name>A5FDR2_FLAJ1</name>
<sequence length="103" mass="12344">MILSQAIINCMDYKDTEESMYSIYAKRINGKFQPDSEALVLKLTFEEMEMKSIEIAEEKCPGFDYFLEMFVLKDFYEDLLKLEEFKTDIKRVERIIYYAEFDA</sequence>
<dbReference type="STRING" id="376686.Fjoh_3650"/>
<reference evidence="1 2" key="1">
    <citation type="journal article" date="2009" name="Appl. Environ. Microbiol.">
        <title>Novel features of the polysaccharide-digesting gliding bacterium Flavobacterium johnsoniae as revealed by genome sequence analysis.</title>
        <authorList>
            <person name="McBride M.J."/>
            <person name="Xie G."/>
            <person name="Martens E.C."/>
            <person name="Lapidus A."/>
            <person name="Henrissat B."/>
            <person name="Rhodes R.G."/>
            <person name="Goltsman E."/>
            <person name="Wang W."/>
            <person name="Xu J."/>
            <person name="Hunnicutt D.W."/>
            <person name="Staroscik A.M."/>
            <person name="Hoover T.R."/>
            <person name="Cheng Y.Q."/>
            <person name="Stein J.L."/>
        </authorList>
    </citation>
    <scope>NUCLEOTIDE SEQUENCE [LARGE SCALE GENOMIC DNA]</scope>
    <source>
        <strain evidence="2">ATCC 17061 / DSM 2064 / JCM 8514 / BCRC 14874 / CCUG 350202 / NBRC 14942 / NCIMB 11054 / UW101</strain>
    </source>
</reference>
<organism evidence="1 2">
    <name type="scientific">Flavobacterium johnsoniae (strain ATCC 17061 / DSM 2064 / JCM 8514 / BCRC 14874 / CCUG 350202 / NBRC 14942 / NCIMB 11054 / UW101)</name>
    <name type="common">Cytophaga johnsonae</name>
    <dbReference type="NCBI Taxonomy" id="376686"/>
    <lineage>
        <taxon>Bacteria</taxon>
        <taxon>Pseudomonadati</taxon>
        <taxon>Bacteroidota</taxon>
        <taxon>Flavobacteriia</taxon>
        <taxon>Flavobacteriales</taxon>
        <taxon>Flavobacteriaceae</taxon>
        <taxon>Flavobacterium</taxon>
    </lineage>
</organism>
<dbReference type="AlphaFoldDB" id="A5FDR2"/>
<accession>A5FDR2</accession>
<dbReference type="RefSeq" id="WP_012025631.1">
    <property type="nucleotide sequence ID" value="NC_009441.1"/>
</dbReference>
<dbReference type="GeneID" id="31766565"/>
<protein>
    <submittedName>
        <fullName evidence="1">Uncharacterized protein</fullName>
    </submittedName>
</protein>
<dbReference type="eggNOG" id="ENOG5033M2Z">
    <property type="taxonomic scope" value="Bacteria"/>
</dbReference>
<keyword evidence="2" id="KW-1185">Reference proteome</keyword>
<evidence type="ECO:0000313" key="1">
    <source>
        <dbReference type="EMBL" id="ABQ06664.1"/>
    </source>
</evidence>
<gene>
    <name evidence="1" type="ordered locus">Fjoh_3650</name>
</gene>
<dbReference type="OrthoDB" id="981556at2"/>
<evidence type="ECO:0000313" key="2">
    <source>
        <dbReference type="Proteomes" id="UP000006694"/>
    </source>
</evidence>
<proteinExistence type="predicted"/>
<dbReference type="EMBL" id="CP000685">
    <property type="protein sequence ID" value="ABQ06664.1"/>
    <property type="molecule type" value="Genomic_DNA"/>
</dbReference>